<comment type="caution">
    <text evidence="6">The sequence shown here is derived from an EMBL/GenBank/DDBJ whole genome shotgun (WGS) entry which is preliminary data.</text>
</comment>
<comment type="similarity">
    <text evidence="5">Belongs to the glutamate--cysteine ligase type 2 family. EgtA subfamily.</text>
</comment>
<comment type="function">
    <text evidence="5">Catalyzes the synthesis of gamma-glutamylcysteine (gamma-GC).</text>
</comment>
<evidence type="ECO:0000313" key="7">
    <source>
        <dbReference type="Proteomes" id="UP000779508"/>
    </source>
</evidence>
<dbReference type="InterPro" id="IPR006336">
    <property type="entry name" value="GCS2"/>
</dbReference>
<keyword evidence="3 5" id="KW-0067">ATP-binding</keyword>
<organism evidence="6 7">
    <name type="scientific">Alkaliphilus flagellatus</name>
    <dbReference type="NCBI Taxonomy" id="2841507"/>
    <lineage>
        <taxon>Bacteria</taxon>
        <taxon>Bacillati</taxon>
        <taxon>Bacillota</taxon>
        <taxon>Clostridia</taxon>
        <taxon>Peptostreptococcales</taxon>
        <taxon>Natronincolaceae</taxon>
        <taxon>Alkaliphilus</taxon>
    </lineage>
</organism>
<dbReference type="InterPro" id="IPR035434">
    <property type="entry name" value="GCL_bact_plant"/>
</dbReference>
<dbReference type="PIRSF" id="PIRSF017901">
    <property type="entry name" value="GCL"/>
    <property type="match status" value="1"/>
</dbReference>
<dbReference type="PANTHER" id="PTHR34378">
    <property type="entry name" value="GLUTAMATE--CYSTEINE LIGASE, CHLOROPLASTIC"/>
    <property type="match status" value="1"/>
</dbReference>
<keyword evidence="2 5" id="KW-0547">Nucleotide-binding</keyword>
<name>A0ABS6G3U1_9FIRM</name>
<evidence type="ECO:0000256" key="2">
    <source>
        <dbReference type="ARBA" id="ARBA00022741"/>
    </source>
</evidence>
<dbReference type="EC" id="6.3.2.2" evidence="5"/>
<keyword evidence="7" id="KW-1185">Reference proteome</keyword>
<dbReference type="GO" id="GO:0016874">
    <property type="term" value="F:ligase activity"/>
    <property type="evidence" value="ECO:0007669"/>
    <property type="project" value="UniProtKB-KW"/>
</dbReference>
<keyword evidence="1 5" id="KW-0436">Ligase</keyword>
<proteinExistence type="inferred from homology"/>
<evidence type="ECO:0000256" key="3">
    <source>
        <dbReference type="ARBA" id="ARBA00022840"/>
    </source>
</evidence>
<protein>
    <recommendedName>
        <fullName evidence="5">Glutamate--cysteine ligase</fullName>
        <ecNumber evidence="5">6.3.2.2</ecNumber>
    </recommendedName>
</protein>
<evidence type="ECO:0000313" key="6">
    <source>
        <dbReference type="EMBL" id="MBU5676036.1"/>
    </source>
</evidence>
<evidence type="ECO:0000256" key="4">
    <source>
        <dbReference type="ARBA" id="ARBA00048819"/>
    </source>
</evidence>
<dbReference type="RefSeq" id="WP_216415518.1">
    <property type="nucleotide sequence ID" value="NZ_JAHLQK010000002.1"/>
</dbReference>
<reference evidence="6 7" key="1">
    <citation type="submission" date="2021-06" db="EMBL/GenBank/DDBJ databases">
        <authorList>
            <person name="Sun Q."/>
            <person name="Li D."/>
        </authorList>
    </citation>
    <scope>NUCLEOTIDE SEQUENCE [LARGE SCALE GENOMIC DNA]</scope>
    <source>
        <strain evidence="6 7">MSJ-5</strain>
    </source>
</reference>
<dbReference type="Pfam" id="PF04107">
    <property type="entry name" value="GCS2"/>
    <property type="match status" value="1"/>
</dbReference>
<dbReference type="PANTHER" id="PTHR34378:SF1">
    <property type="entry name" value="GLUTAMATE--CYSTEINE LIGASE, CHLOROPLASTIC"/>
    <property type="match status" value="1"/>
</dbReference>
<comment type="catalytic activity">
    <reaction evidence="4 5">
        <text>L-cysteine + L-glutamate + ATP = gamma-L-glutamyl-L-cysteine + ADP + phosphate + H(+)</text>
        <dbReference type="Rhea" id="RHEA:13285"/>
        <dbReference type="ChEBI" id="CHEBI:15378"/>
        <dbReference type="ChEBI" id="CHEBI:29985"/>
        <dbReference type="ChEBI" id="CHEBI:30616"/>
        <dbReference type="ChEBI" id="CHEBI:35235"/>
        <dbReference type="ChEBI" id="CHEBI:43474"/>
        <dbReference type="ChEBI" id="CHEBI:58173"/>
        <dbReference type="ChEBI" id="CHEBI:456216"/>
        <dbReference type="EC" id="6.3.2.2"/>
    </reaction>
</comment>
<evidence type="ECO:0000256" key="1">
    <source>
        <dbReference type="ARBA" id="ARBA00022598"/>
    </source>
</evidence>
<gene>
    <name evidence="6" type="ORF">KQI88_06375</name>
</gene>
<evidence type="ECO:0000256" key="5">
    <source>
        <dbReference type="PIRNR" id="PIRNR017901"/>
    </source>
</evidence>
<accession>A0ABS6G3U1</accession>
<dbReference type="Proteomes" id="UP000779508">
    <property type="component" value="Unassembled WGS sequence"/>
</dbReference>
<sequence>MKYEKNLESIVSIIKQGEKSPNQFRIGVEFEHIVVKEDTLQSVTYYGEEGIEGILNKLLLKGYKGKYEGDYLVGLMGEDREITLEPGGQLEVSIKPCDTIDEIKSIYFNFLNDIVPILEERNLLLMAIGYHPKSSIDQIPFNPKKRYEYMSKYLGEKGKYAHNMMKGTAALQVSIDYINEEDFIRKFRVANFISPLLYLISDNSPIFEGQIYYKFGLRSLIWENTDKQRSDIVPNSLNKKFGYKDYGKYILSVPPILVMKDGEFIGTGDKTVEQIMEEYTFSEEEIDHIMTMVFPDVRAKNYIELRMGDSLPYPYNFSYITLIKGIFYNEIALEYLYKLSLRAEDDQIHIAKDLMHEKGFGGHIGSKAVYDFIRIIFDLAKKALSPEEKEMLMPLEKLLINKNNLSTISKEKVRNEGVNGLKWCNLNQWVRGEEDVHNKGII</sequence>
<dbReference type="EMBL" id="JAHLQK010000002">
    <property type="protein sequence ID" value="MBU5676036.1"/>
    <property type="molecule type" value="Genomic_DNA"/>
</dbReference>